<dbReference type="SMART" id="SM00487">
    <property type="entry name" value="DEXDc"/>
    <property type="match status" value="1"/>
</dbReference>
<dbReference type="SUPFAM" id="SSF52540">
    <property type="entry name" value="P-loop containing nucleoside triphosphate hydrolases"/>
    <property type="match status" value="1"/>
</dbReference>
<dbReference type="EC" id="3.1.21.3" evidence="4"/>
<dbReference type="CDD" id="cd18032">
    <property type="entry name" value="DEXHc_RE_I_III_res"/>
    <property type="match status" value="1"/>
</dbReference>
<reference evidence="4 5" key="1">
    <citation type="journal article" date="2020" name="mSystems">
        <title>Defining Genomic and Predicted Metabolic Features of the Acetobacterium Genus.</title>
        <authorList>
            <person name="Ross D.E."/>
            <person name="Marshall C.W."/>
            <person name="Gulliver D."/>
            <person name="May H.D."/>
            <person name="Norman R.S."/>
        </authorList>
    </citation>
    <scope>NUCLEOTIDE SEQUENCE [LARGE SCALE GENOMIC DNA]</scope>
    <source>
        <strain evidence="4 5">DSM 8238</strain>
    </source>
</reference>
<proteinExistence type="predicted"/>
<keyword evidence="4" id="KW-0378">Hydrolase</keyword>
<evidence type="ECO:0000259" key="2">
    <source>
        <dbReference type="PROSITE" id="PS51192"/>
    </source>
</evidence>
<dbReference type="InterPro" id="IPR050742">
    <property type="entry name" value="Helicase_Restrict-Modif_Enz"/>
</dbReference>
<keyword evidence="5" id="KW-1185">Reference proteome</keyword>
<evidence type="ECO:0000313" key="5">
    <source>
        <dbReference type="Proteomes" id="UP000603234"/>
    </source>
</evidence>
<feature type="domain" description="Helicase ATP-binding" evidence="2">
    <location>
        <begin position="414"/>
        <end position="598"/>
    </location>
</feature>
<dbReference type="Pfam" id="PF04851">
    <property type="entry name" value="ResIII"/>
    <property type="match status" value="1"/>
</dbReference>
<dbReference type="InterPro" id="IPR001650">
    <property type="entry name" value="Helicase_C-like"/>
</dbReference>
<dbReference type="EMBL" id="WJBC01000006">
    <property type="protein sequence ID" value="MBC3803999.1"/>
    <property type="molecule type" value="Genomic_DNA"/>
</dbReference>
<sequence length="1111" mass="124414">MKSNYAFLGNRFPELAMMGSLAEDYLYTDGNSCIIKLGLFGETLVNLMMEFDAVAPPEVENTHANRIKALKREGLIAPDIDDMLYALRKARNRAVHEGYGAVEDAAILLEMAYKLGVWFMQVYGDWAYQPAGFMLPKQKSTVDASLYLKKTKAQLHALKKQQAQEQVALQKELAEKEALIAALKQKVVRAVPVTPATPQQRITQARTAAEHLNLTEAETRYLIDNQLKKVGWEADTVNLCYARGVRPQPGRNLAIAEWPTDSTVSQKGYADYALFVGTKLVGIIEAKRAAIDIPTVIDYQCKSYAQTVKEGDAAYVINNWDGYKAPFLFATNGRKYLKQMETKSGIWFRDARSEANIPRALQGWMSPTGIIELLATDISAANNALAAMPTDFLTNKNGLNLRAYQIEAITAAEKAIIDGRDKVLLSMATGTGKTRTILGLIYRLLKTGRFKRVLFLVDRSALGEQAQDVFREVRLEDLMTLDAIYNIKNLEDKDIDQETRIHVATVQSMVKRILDNDADQIPAVSDYDLIVVDEAHRGYILDKDLSDDELFYRNQDDFISKYRAVIEYFDAVKVAMTATPALHTSAIFGPPVFSYSYREAVIEGFLVDHDAPHTITTRLSTEGIVYEKGDTLVIYDPVTGEIMNSDQLEDELKFEVEQFNRQVITENFNRTVLAEIANDLDPEGEGKTLVFAVDDNHADLIVKILKEIYEPMGVDNDAILKITGSVGGGNKKKVLEAIKHFKNEKYPNIAVTVDLLTTGIDVPEITTIIFMRRVKSRILFEQMMGRATRLCPAIDKTHFEIYDPVGVYETLDPYSTMKPVVANPSISYDDLLAGLAVLETEKQQKNQIEMIIAKLQRNKRQMDETALAQFVDLTGCDSPEDFVNALRSLPVDAARNKLLACTPVFEILKNSSHRGPRPLVISDAEDELVAHERGYGAGAKPEDYLKAFNAFIADNKNRIIALKTVCTSPSEMTRDSLKSLKLELDRNQFTEAQLNSAWKAVTNEDIAADIISFIRQQALGSALISHEQRIRNAVTRLKKQHRFSKMEENWLGRIEKNLLAETILEPATFESGAFKSQGGFAKINKVFKNQLNELITELNDYLYDDGGNAAS</sequence>
<gene>
    <name evidence="4" type="primary">hsdR</name>
    <name evidence="4" type="ORF">GH808_06055</name>
</gene>
<comment type="caution">
    <text evidence="4">The sequence shown here is derived from an EMBL/GenBank/DDBJ whole genome shotgun (WGS) entry which is preliminary data.</text>
</comment>
<dbReference type="PROSITE" id="PS51194">
    <property type="entry name" value="HELICASE_CTER"/>
    <property type="match status" value="1"/>
</dbReference>
<dbReference type="PANTHER" id="PTHR47396:SF1">
    <property type="entry name" value="ATP-DEPENDENT HELICASE IRC3-RELATED"/>
    <property type="match status" value="1"/>
</dbReference>
<dbReference type="Gene3D" id="3.90.1570.30">
    <property type="match status" value="1"/>
</dbReference>
<keyword evidence="4" id="KW-0540">Nuclease</keyword>
<dbReference type="GO" id="GO:0009035">
    <property type="term" value="F:type I site-specific deoxyribonuclease activity"/>
    <property type="evidence" value="ECO:0007669"/>
    <property type="project" value="UniProtKB-EC"/>
</dbReference>
<dbReference type="InterPro" id="IPR006935">
    <property type="entry name" value="Helicase/UvrB_N"/>
</dbReference>
<feature type="domain" description="Helicase C-terminal" evidence="3">
    <location>
        <begin position="647"/>
        <end position="839"/>
    </location>
</feature>
<evidence type="ECO:0000313" key="4">
    <source>
        <dbReference type="EMBL" id="MBC3803999.1"/>
    </source>
</evidence>
<evidence type="ECO:0000256" key="1">
    <source>
        <dbReference type="SAM" id="Coils"/>
    </source>
</evidence>
<dbReference type="Pfam" id="PF00271">
    <property type="entry name" value="Helicase_C"/>
    <property type="match status" value="1"/>
</dbReference>
<dbReference type="InterPro" id="IPR014001">
    <property type="entry name" value="Helicase_ATP-bd"/>
</dbReference>
<dbReference type="RefSeq" id="WP_186841886.1">
    <property type="nucleotide sequence ID" value="NZ_WJBC01000006.1"/>
</dbReference>
<keyword evidence="1" id="KW-0175">Coiled coil</keyword>
<dbReference type="Gene3D" id="3.40.50.300">
    <property type="entry name" value="P-loop containing nucleotide triphosphate hydrolases"/>
    <property type="match status" value="2"/>
</dbReference>
<dbReference type="Proteomes" id="UP000603234">
    <property type="component" value="Unassembled WGS sequence"/>
</dbReference>
<evidence type="ECO:0000259" key="3">
    <source>
        <dbReference type="PROSITE" id="PS51194"/>
    </source>
</evidence>
<protein>
    <submittedName>
        <fullName evidence="4">Type I restriction-modification system endonuclease</fullName>
        <ecNumber evidence="4">3.1.21.3</ecNumber>
    </submittedName>
</protein>
<dbReference type="SMART" id="SM00490">
    <property type="entry name" value="HELICc"/>
    <property type="match status" value="1"/>
</dbReference>
<name>A0ABR6WUW0_9FIRM</name>
<dbReference type="PANTHER" id="PTHR47396">
    <property type="entry name" value="TYPE I RESTRICTION ENZYME ECOKI R PROTEIN"/>
    <property type="match status" value="1"/>
</dbReference>
<dbReference type="PROSITE" id="PS51192">
    <property type="entry name" value="HELICASE_ATP_BIND_1"/>
    <property type="match status" value="1"/>
</dbReference>
<organism evidence="4 5">
    <name type="scientific">Acetobacterium fimetarium</name>
    <dbReference type="NCBI Taxonomy" id="52691"/>
    <lineage>
        <taxon>Bacteria</taxon>
        <taxon>Bacillati</taxon>
        <taxon>Bacillota</taxon>
        <taxon>Clostridia</taxon>
        <taxon>Eubacteriales</taxon>
        <taxon>Eubacteriaceae</taxon>
        <taxon>Acetobacterium</taxon>
    </lineage>
</organism>
<dbReference type="Pfam" id="PF08463">
    <property type="entry name" value="EcoEI_R_C"/>
    <property type="match status" value="1"/>
</dbReference>
<dbReference type="CDD" id="cd18799">
    <property type="entry name" value="SF2_C_EcoAI-like"/>
    <property type="match status" value="1"/>
</dbReference>
<feature type="coiled-coil region" evidence="1">
    <location>
        <begin position="838"/>
        <end position="865"/>
    </location>
</feature>
<dbReference type="InterPro" id="IPR027417">
    <property type="entry name" value="P-loop_NTPase"/>
</dbReference>
<dbReference type="InterPro" id="IPR013670">
    <property type="entry name" value="EcoEI_R_C_dom"/>
</dbReference>
<keyword evidence="4" id="KW-0255">Endonuclease</keyword>
<accession>A0ABR6WUW0</accession>
<dbReference type="NCBIfam" id="NF008521">
    <property type="entry name" value="PRK11448.1"/>
    <property type="match status" value="1"/>
</dbReference>
<feature type="coiled-coil region" evidence="1">
    <location>
        <begin position="159"/>
        <end position="186"/>
    </location>
</feature>